<comment type="caution">
    <text evidence="1">The sequence shown here is derived from an EMBL/GenBank/DDBJ whole genome shotgun (WGS) entry which is preliminary data.</text>
</comment>
<sequence length="67" mass="7439">MSLVHRRTDGRLEVADTGPADERYGCKVDDWCILADGHNGDCNEDRELWFGPDTEYPDEGGSDGLIP</sequence>
<accession>A0A1S1LG56</accession>
<proteinExistence type="predicted"/>
<dbReference type="RefSeq" id="WP_070947753.1">
    <property type="nucleotide sequence ID" value="NZ_MLIQ01000042.1"/>
</dbReference>
<gene>
    <name evidence="1" type="ORF">BKG82_26110</name>
</gene>
<dbReference type="EMBL" id="MLIQ01000042">
    <property type="protein sequence ID" value="OHU47135.1"/>
    <property type="molecule type" value="Genomic_DNA"/>
</dbReference>
<name>A0A1S1LG56_MYCCH</name>
<evidence type="ECO:0000313" key="2">
    <source>
        <dbReference type="Proteomes" id="UP000180043"/>
    </source>
</evidence>
<organism evidence="1 2">
    <name type="scientific">Mycobacteroides chelonae</name>
    <name type="common">Mycobacterium chelonae</name>
    <dbReference type="NCBI Taxonomy" id="1774"/>
    <lineage>
        <taxon>Bacteria</taxon>
        <taxon>Bacillati</taxon>
        <taxon>Actinomycetota</taxon>
        <taxon>Actinomycetes</taxon>
        <taxon>Mycobacteriales</taxon>
        <taxon>Mycobacteriaceae</taxon>
        <taxon>Mycobacteroides</taxon>
    </lineage>
</organism>
<evidence type="ECO:0000313" key="1">
    <source>
        <dbReference type="EMBL" id="OHU47135.1"/>
    </source>
</evidence>
<protein>
    <submittedName>
        <fullName evidence="1">Uncharacterized protein</fullName>
    </submittedName>
</protein>
<dbReference type="Proteomes" id="UP000180043">
    <property type="component" value="Unassembled WGS sequence"/>
</dbReference>
<reference evidence="1 2" key="1">
    <citation type="submission" date="2016-10" db="EMBL/GenBank/DDBJ databases">
        <title>Evaluation of Human, Veterinary and Environmental Mycobacterium chelonae Isolates by Core Genome Phylogenomic Analysis, Targeted Gene Comparison, and Anti-microbial Susceptibility Patterns: A Tale of Mistaken Identities.</title>
        <authorList>
            <person name="Fogelson S.B."/>
            <person name="Camus A.C."/>
            <person name="Lorenz W."/>
            <person name="Vasireddy R."/>
            <person name="Vasireddy S."/>
            <person name="Smith T."/>
            <person name="Brown-Elliott B.A."/>
            <person name="Wallace R.J.Jr."/>
            <person name="Hasan N.A."/>
            <person name="Reischl U."/>
            <person name="Sanchez S."/>
        </authorList>
    </citation>
    <scope>NUCLEOTIDE SEQUENCE [LARGE SCALE GENOMIC DNA]</scope>
    <source>
        <strain evidence="1 2">15515</strain>
    </source>
</reference>
<dbReference type="AlphaFoldDB" id="A0A1S1LG56"/>